<keyword evidence="9" id="KW-0808">Transferase</keyword>
<feature type="active site" description="Charge relay system" evidence="7">
    <location>
        <position position="77"/>
    </location>
</feature>
<feature type="domain" description="Amidase" evidence="8">
    <location>
        <begin position="59"/>
        <end position="464"/>
    </location>
</feature>
<dbReference type="InterPro" id="IPR023631">
    <property type="entry name" value="Amidase_dom"/>
</dbReference>
<keyword evidence="2 7" id="KW-0436">Ligase</keyword>
<dbReference type="OrthoDB" id="9811471at2"/>
<proteinExistence type="inferred from homology"/>
<dbReference type="STRING" id="1330330.IX53_09875"/>
<dbReference type="GO" id="GO:0050567">
    <property type="term" value="F:glutaminyl-tRNA synthase (glutamine-hydrolyzing) activity"/>
    <property type="evidence" value="ECO:0007669"/>
    <property type="project" value="UniProtKB-UniRule"/>
</dbReference>
<evidence type="ECO:0000256" key="7">
    <source>
        <dbReference type="HAMAP-Rule" id="MF_00120"/>
    </source>
</evidence>
<dbReference type="KEGG" id="kpf:IX53_09875"/>
<dbReference type="PANTHER" id="PTHR11895:SF151">
    <property type="entry name" value="GLUTAMYL-TRNA(GLN) AMIDOTRANSFERASE SUBUNIT A"/>
    <property type="match status" value="1"/>
</dbReference>
<evidence type="ECO:0000256" key="1">
    <source>
        <dbReference type="ARBA" id="ARBA00008069"/>
    </source>
</evidence>
<dbReference type="AlphaFoldDB" id="A0A0G2ZDD5"/>
<dbReference type="GO" id="GO:0030956">
    <property type="term" value="C:glutamyl-tRNA(Gln) amidotransferase complex"/>
    <property type="evidence" value="ECO:0007669"/>
    <property type="project" value="InterPro"/>
</dbReference>
<reference evidence="9 10" key="1">
    <citation type="submission" date="2015-04" db="EMBL/GenBank/DDBJ databases">
        <title>Complete Genome Sequence of Kosmotoga pacifica SLHLJ1.</title>
        <authorList>
            <person name="Jiang L.J."/>
            <person name="Shao Z.Z."/>
            <person name="Jebbar M."/>
        </authorList>
    </citation>
    <scope>NUCLEOTIDE SEQUENCE [LARGE SCALE GENOMIC DNA]</scope>
    <source>
        <strain evidence="9 10">SLHLJ1</strain>
    </source>
</reference>
<dbReference type="PANTHER" id="PTHR11895">
    <property type="entry name" value="TRANSAMIDASE"/>
    <property type="match status" value="1"/>
</dbReference>
<keyword evidence="10" id="KW-1185">Reference proteome</keyword>
<organism evidence="9 10">
    <name type="scientific">Kosmotoga pacifica</name>
    <dbReference type="NCBI Taxonomy" id="1330330"/>
    <lineage>
        <taxon>Bacteria</taxon>
        <taxon>Thermotogati</taxon>
        <taxon>Thermotogota</taxon>
        <taxon>Thermotogae</taxon>
        <taxon>Kosmotogales</taxon>
        <taxon>Kosmotogaceae</taxon>
        <taxon>Kosmotoga</taxon>
    </lineage>
</organism>
<keyword evidence="3 7" id="KW-0547">Nucleotide-binding</keyword>
<feature type="active site" description="Acyl-ester intermediate" evidence="7">
    <location>
        <position position="176"/>
    </location>
</feature>
<evidence type="ECO:0000256" key="2">
    <source>
        <dbReference type="ARBA" id="ARBA00022598"/>
    </source>
</evidence>
<evidence type="ECO:0000256" key="6">
    <source>
        <dbReference type="ARBA" id="ARBA00047407"/>
    </source>
</evidence>
<accession>A0A0G2ZDD5</accession>
<dbReference type="RefSeq" id="WP_047755221.1">
    <property type="nucleotide sequence ID" value="NZ_CAJUHA010000010.1"/>
</dbReference>
<evidence type="ECO:0000259" key="8">
    <source>
        <dbReference type="Pfam" id="PF01425"/>
    </source>
</evidence>
<dbReference type="EC" id="6.3.5.7" evidence="7"/>
<feature type="active site" description="Charge relay system" evidence="7">
    <location>
        <position position="152"/>
    </location>
</feature>
<comment type="function">
    <text evidence="7">Allows the formation of correctly charged Gln-tRNA(Gln) through the transamidation of misacylated Glu-tRNA(Gln) in organisms which lack glutaminyl-tRNA synthetase. The reaction takes place in the presence of glutamine and ATP through an activated gamma-phospho-Glu-tRNA(Gln).</text>
</comment>
<comment type="catalytic activity">
    <reaction evidence="6 7">
        <text>L-glutamyl-tRNA(Gln) + L-glutamine + ATP + H2O = L-glutaminyl-tRNA(Gln) + L-glutamate + ADP + phosphate + H(+)</text>
        <dbReference type="Rhea" id="RHEA:17521"/>
        <dbReference type="Rhea" id="RHEA-COMP:9681"/>
        <dbReference type="Rhea" id="RHEA-COMP:9684"/>
        <dbReference type="ChEBI" id="CHEBI:15377"/>
        <dbReference type="ChEBI" id="CHEBI:15378"/>
        <dbReference type="ChEBI" id="CHEBI:29985"/>
        <dbReference type="ChEBI" id="CHEBI:30616"/>
        <dbReference type="ChEBI" id="CHEBI:43474"/>
        <dbReference type="ChEBI" id="CHEBI:58359"/>
        <dbReference type="ChEBI" id="CHEBI:78520"/>
        <dbReference type="ChEBI" id="CHEBI:78521"/>
        <dbReference type="ChEBI" id="CHEBI:456216"/>
        <dbReference type="EC" id="6.3.5.7"/>
    </reaction>
</comment>
<evidence type="ECO:0000256" key="5">
    <source>
        <dbReference type="ARBA" id="ARBA00022917"/>
    </source>
</evidence>
<dbReference type="Pfam" id="PF01425">
    <property type="entry name" value="Amidase"/>
    <property type="match status" value="1"/>
</dbReference>
<dbReference type="NCBIfam" id="TIGR00132">
    <property type="entry name" value="gatA"/>
    <property type="match status" value="1"/>
</dbReference>
<dbReference type="EMBL" id="CP011232">
    <property type="protein sequence ID" value="AKI98086.1"/>
    <property type="molecule type" value="Genomic_DNA"/>
</dbReference>
<dbReference type="PATRIC" id="fig|1330330.3.peg.2013"/>
<evidence type="ECO:0000313" key="10">
    <source>
        <dbReference type="Proteomes" id="UP000035159"/>
    </source>
</evidence>
<sequence length="492" mass="54279">MLELIELWEVTCLKGDFLELKISDISKLTDDEKKRVISFYHERTKAINKELNAFLEISTLPEELSSGPLSGVPYALKDNILARGTRTTCASNILKNYESPYDATVTIRLKNAGAVLLGKTNLDEFAMGSSTENSAFGPTRNPWDLNRMPGGSSGGSAAAVAAGMVPFALGSDTGGSVRQPAAFCGVVGYKPTYGLVSRYGLVAFASSLDQIGPITRCTEDAYTVLRTIAGKDPQDATTVHRKIDFREDKLPEIDLKDIRIAIPADALEFSGLDERVKSRFLEFVERLKRKGAWVSFVELGILKYVVATYYLIAPGEASSNLSRYDGVRYGSRTRDDNYETMIKRNRDSGFGDEVKRRILLGTFTLSSAYYDAYYRRALKMRKMISERIEQVLDTHDFILNPTAPALPGKLGEISDPLSYYLMDIYTIPANLTGGPAISIPIDPVEGLPVGIQLLGKRFADVKLLSTAKVLESISSAYNDKGLVKISERWLHV</sequence>
<comment type="subunit">
    <text evidence="7">Heterotrimer of A, B and C subunits.</text>
</comment>
<dbReference type="InterPro" id="IPR020556">
    <property type="entry name" value="Amidase_CS"/>
</dbReference>
<protein>
    <recommendedName>
        <fullName evidence="7">Glutamyl-tRNA(Gln) amidotransferase subunit A</fullName>
        <shortName evidence="7">Glu-ADT subunit A</shortName>
        <ecNumber evidence="7">6.3.5.7</ecNumber>
    </recommendedName>
</protein>
<dbReference type="InterPro" id="IPR000120">
    <property type="entry name" value="Amidase"/>
</dbReference>
<evidence type="ECO:0000313" key="9">
    <source>
        <dbReference type="EMBL" id="AKI98086.1"/>
    </source>
</evidence>
<dbReference type="Proteomes" id="UP000035159">
    <property type="component" value="Chromosome"/>
</dbReference>
<name>A0A0G2ZDD5_9BACT</name>
<dbReference type="SUPFAM" id="SSF75304">
    <property type="entry name" value="Amidase signature (AS) enzymes"/>
    <property type="match status" value="1"/>
</dbReference>
<comment type="similarity">
    <text evidence="1 7">Belongs to the amidase family. GatA subfamily.</text>
</comment>
<dbReference type="GO" id="GO:0016740">
    <property type="term" value="F:transferase activity"/>
    <property type="evidence" value="ECO:0007669"/>
    <property type="project" value="UniProtKB-KW"/>
</dbReference>
<dbReference type="Gene3D" id="3.90.1300.10">
    <property type="entry name" value="Amidase signature (AS) domain"/>
    <property type="match status" value="1"/>
</dbReference>
<gene>
    <name evidence="7 9" type="primary">gatA</name>
    <name evidence="9" type="ORF">IX53_09875</name>
</gene>
<keyword evidence="4 7" id="KW-0067">ATP-binding</keyword>
<keyword evidence="5 7" id="KW-0648">Protein biosynthesis</keyword>
<evidence type="ECO:0000256" key="3">
    <source>
        <dbReference type="ARBA" id="ARBA00022741"/>
    </source>
</evidence>
<dbReference type="PROSITE" id="PS00571">
    <property type="entry name" value="AMIDASES"/>
    <property type="match status" value="1"/>
</dbReference>
<dbReference type="InterPro" id="IPR036928">
    <property type="entry name" value="AS_sf"/>
</dbReference>
<dbReference type="GO" id="GO:0005524">
    <property type="term" value="F:ATP binding"/>
    <property type="evidence" value="ECO:0007669"/>
    <property type="project" value="UniProtKB-KW"/>
</dbReference>
<dbReference type="HAMAP" id="MF_00120">
    <property type="entry name" value="GatA"/>
    <property type="match status" value="1"/>
</dbReference>
<evidence type="ECO:0000256" key="4">
    <source>
        <dbReference type="ARBA" id="ARBA00022840"/>
    </source>
</evidence>
<dbReference type="GO" id="GO:0006412">
    <property type="term" value="P:translation"/>
    <property type="evidence" value="ECO:0007669"/>
    <property type="project" value="UniProtKB-UniRule"/>
</dbReference>
<dbReference type="InterPro" id="IPR004412">
    <property type="entry name" value="GatA"/>
</dbReference>